<dbReference type="InParanoid" id="A0A0C3AI65"/>
<dbReference type="Gene3D" id="1.25.40.10">
    <property type="entry name" value="Tetratricopeptide repeat domain"/>
    <property type="match status" value="5"/>
</dbReference>
<sequence>MASSKNKLAFLSMPAPASYVAGLGRGASGFTTRSDIGPAREGPSAEVIAEAQAKRGEEAEVDPDQFQDPDNEYGLFAGTTYEQDDEEADKIYEQVDENMDARRRARREAREQTELAKRRAERPKIQQQFADLKRGLSVVTDEEWEGIPEVGNLTRKKRRREERSYVVPDSVIVGDRGKGEYENALDARQQESGGFETPAELGQMTNFVEIGQAQSKILTLKLDQISGTTTSSGSATSVDPKGYLTSLNSVVTKSDAEIGDIKRARMLFDSLVKSNPKHGPGWIAAACLEEHAGRMVAARKLIKAGCEQCPKSEDVWLEAARLHNNDDAKVILANAVQHVGQSVKIWMAAADLEHDVKAKKRVLRKALEHIPNSVRLWKETVNLESSHNDARILLSRAVEVIPLSVELWLALARLETPERAKAVLNKARKAVPTSHEIWIAAGRLLEQEATSHPEKSLEGRNKELEAVDKTIEVGVRELRRHQVLLTREQWLKEAERCESEGSPRTCEAIIKATVAMEIEEEDRLDTWVGDAESAEAKGMVGTARSILAYALKVYPDRKSLWRKAADLEKAHGTRESLDAVLSRAVHHCPQAEVLWLMSAKEKWLAGDVPASREVLERAFVANPESEQIWLAAVKLEAENGELGVAKELLVRARTVADTERIWMKSAVFERQQGRISTALDTLAKALVKFPKFAKLYMIQGQIHQSQKDYTSARASFAAGLKACPKEPTLWILASKLEEADGKSIKARALLEKARLVIPANDVLWAEAVGVEERSGGGPQAKAMLARGLQECPTSGLLWSMSIWAEPRPTRKSRSVDALKKSADNPLIICTVARLFWGERKIEKARQWFGRAVATNSDLGDSWGWWLKFERQHGTVEHRTEVINRCVSDEPHHSLVWQSIAKDDKNAGKSAKEILEMVADALQ</sequence>
<evidence type="ECO:0000313" key="9">
    <source>
        <dbReference type="Proteomes" id="UP000054166"/>
    </source>
</evidence>
<evidence type="ECO:0000256" key="6">
    <source>
        <dbReference type="SAM" id="MobiDB-lite"/>
    </source>
</evidence>
<evidence type="ECO:0000256" key="2">
    <source>
        <dbReference type="ARBA" id="ARBA00022664"/>
    </source>
</evidence>
<dbReference type="FunFam" id="1.25.40.10:FF:000256">
    <property type="entry name" value="Probable pre-mRNA splicing factor prp1"/>
    <property type="match status" value="1"/>
</dbReference>
<dbReference type="HOGENOM" id="CLU_007010_0_0_1"/>
<keyword evidence="5" id="KW-0539">Nucleus</keyword>
<dbReference type="InterPro" id="IPR019734">
    <property type="entry name" value="TPR_rpt"/>
</dbReference>
<dbReference type="InterPro" id="IPR045075">
    <property type="entry name" value="Syf1-like"/>
</dbReference>
<dbReference type="AlphaFoldDB" id="A0A0C3AI65"/>
<dbReference type="InterPro" id="IPR010491">
    <property type="entry name" value="PRP1_N"/>
</dbReference>
<reference evidence="9" key="2">
    <citation type="submission" date="2015-01" db="EMBL/GenBank/DDBJ databases">
        <title>Evolutionary Origins and Diversification of the Mycorrhizal Mutualists.</title>
        <authorList>
            <consortium name="DOE Joint Genome Institute"/>
            <consortium name="Mycorrhizal Genomics Consortium"/>
            <person name="Kohler A."/>
            <person name="Kuo A."/>
            <person name="Nagy L.G."/>
            <person name="Floudas D."/>
            <person name="Copeland A."/>
            <person name="Barry K.W."/>
            <person name="Cichocki N."/>
            <person name="Veneault-Fourrey C."/>
            <person name="LaButti K."/>
            <person name="Lindquist E.A."/>
            <person name="Lipzen A."/>
            <person name="Lundell T."/>
            <person name="Morin E."/>
            <person name="Murat C."/>
            <person name="Riley R."/>
            <person name="Ohm R."/>
            <person name="Sun H."/>
            <person name="Tunlid A."/>
            <person name="Henrissat B."/>
            <person name="Grigoriev I.V."/>
            <person name="Hibbett D.S."/>
            <person name="Martin F."/>
        </authorList>
    </citation>
    <scope>NUCLEOTIDE SEQUENCE [LARGE SCALE GENOMIC DNA]</scope>
    <source>
        <strain evidence="9">F 1598</strain>
    </source>
</reference>
<evidence type="ECO:0000313" key="8">
    <source>
        <dbReference type="EMBL" id="KIM73503.1"/>
    </source>
</evidence>
<feature type="compositionally biased region" description="Acidic residues" evidence="6">
    <location>
        <begin position="59"/>
        <end position="71"/>
    </location>
</feature>
<proteinExistence type="predicted"/>
<organism evidence="8 9">
    <name type="scientific">Piloderma croceum (strain F 1598)</name>
    <dbReference type="NCBI Taxonomy" id="765440"/>
    <lineage>
        <taxon>Eukaryota</taxon>
        <taxon>Fungi</taxon>
        <taxon>Dikarya</taxon>
        <taxon>Basidiomycota</taxon>
        <taxon>Agaricomycotina</taxon>
        <taxon>Agaricomycetes</taxon>
        <taxon>Agaricomycetidae</taxon>
        <taxon>Atheliales</taxon>
        <taxon>Atheliaceae</taxon>
        <taxon>Piloderma</taxon>
    </lineage>
</organism>
<reference evidence="8 9" key="1">
    <citation type="submission" date="2014-04" db="EMBL/GenBank/DDBJ databases">
        <authorList>
            <consortium name="DOE Joint Genome Institute"/>
            <person name="Kuo A."/>
            <person name="Tarkka M."/>
            <person name="Buscot F."/>
            <person name="Kohler A."/>
            <person name="Nagy L.G."/>
            <person name="Floudas D."/>
            <person name="Copeland A."/>
            <person name="Barry K.W."/>
            <person name="Cichocki N."/>
            <person name="Veneault-Fourrey C."/>
            <person name="LaButti K."/>
            <person name="Lindquist E.A."/>
            <person name="Lipzen A."/>
            <person name="Lundell T."/>
            <person name="Morin E."/>
            <person name="Murat C."/>
            <person name="Sun H."/>
            <person name="Tunlid A."/>
            <person name="Henrissat B."/>
            <person name="Grigoriev I.V."/>
            <person name="Hibbett D.S."/>
            <person name="Martin F."/>
            <person name="Nordberg H.P."/>
            <person name="Cantor M.N."/>
            <person name="Hua S.X."/>
        </authorList>
    </citation>
    <scope>NUCLEOTIDE SEQUENCE [LARGE SCALE GENOMIC DNA]</scope>
    <source>
        <strain evidence="8 9">F 1598</strain>
    </source>
</reference>
<accession>A0A0C3AI65</accession>
<keyword evidence="9" id="KW-1185">Reference proteome</keyword>
<evidence type="ECO:0000259" key="7">
    <source>
        <dbReference type="Pfam" id="PF06424"/>
    </source>
</evidence>
<feature type="domain" description="PRP1 splicing factor N-terminal" evidence="7">
    <location>
        <begin position="15"/>
        <end position="156"/>
    </location>
</feature>
<dbReference type="GO" id="GO:0071013">
    <property type="term" value="C:catalytic step 2 spliceosome"/>
    <property type="evidence" value="ECO:0007669"/>
    <property type="project" value="TreeGrafter"/>
</dbReference>
<dbReference type="SMART" id="SM00028">
    <property type="entry name" value="TPR"/>
    <property type="match status" value="3"/>
</dbReference>
<evidence type="ECO:0000256" key="3">
    <source>
        <dbReference type="ARBA" id="ARBA00022737"/>
    </source>
</evidence>
<keyword evidence="3" id="KW-0677">Repeat</keyword>
<dbReference type="GO" id="GO:0000244">
    <property type="term" value="P:spliceosomal tri-snRNP complex assembly"/>
    <property type="evidence" value="ECO:0007669"/>
    <property type="project" value="TreeGrafter"/>
</dbReference>
<dbReference type="InterPro" id="IPR011990">
    <property type="entry name" value="TPR-like_helical_dom_sf"/>
</dbReference>
<comment type="subcellular location">
    <subcellularLocation>
        <location evidence="1">Nucleus</location>
    </subcellularLocation>
</comment>
<dbReference type="SUPFAM" id="SSF48452">
    <property type="entry name" value="TPR-like"/>
    <property type="match status" value="3"/>
</dbReference>
<feature type="region of interest" description="Disordered" evidence="6">
    <location>
        <begin position="96"/>
        <end position="122"/>
    </location>
</feature>
<dbReference type="Proteomes" id="UP000054166">
    <property type="component" value="Unassembled WGS sequence"/>
</dbReference>
<dbReference type="OrthoDB" id="440128at2759"/>
<protein>
    <recommendedName>
        <fullName evidence="7">PRP1 splicing factor N-terminal domain-containing protein</fullName>
    </recommendedName>
</protein>
<evidence type="ECO:0000256" key="4">
    <source>
        <dbReference type="ARBA" id="ARBA00023187"/>
    </source>
</evidence>
<dbReference type="PANTHER" id="PTHR11246:SF1">
    <property type="entry name" value="PRE-MRNA-PROCESSING FACTOR 6"/>
    <property type="match status" value="1"/>
</dbReference>
<dbReference type="STRING" id="765440.A0A0C3AI65"/>
<keyword evidence="4" id="KW-0508">mRNA splicing</keyword>
<dbReference type="Pfam" id="PF13432">
    <property type="entry name" value="TPR_16"/>
    <property type="match status" value="1"/>
</dbReference>
<gene>
    <name evidence="8" type="ORF">PILCRDRAFT_829090</name>
</gene>
<dbReference type="PANTHER" id="PTHR11246">
    <property type="entry name" value="PRE-MRNA SPLICING FACTOR"/>
    <property type="match status" value="1"/>
</dbReference>
<keyword evidence="2" id="KW-0507">mRNA processing</keyword>
<feature type="region of interest" description="Disordered" evidence="6">
    <location>
        <begin position="22"/>
        <end position="73"/>
    </location>
</feature>
<name>A0A0C3AI65_PILCF</name>
<feature type="compositionally biased region" description="Basic and acidic residues" evidence="6">
    <location>
        <begin position="108"/>
        <end position="122"/>
    </location>
</feature>
<dbReference type="SMART" id="SM00386">
    <property type="entry name" value="HAT"/>
    <property type="match status" value="13"/>
</dbReference>
<dbReference type="GO" id="GO:0046540">
    <property type="term" value="C:U4/U6 x U5 tri-snRNP complex"/>
    <property type="evidence" value="ECO:0007669"/>
    <property type="project" value="TreeGrafter"/>
</dbReference>
<dbReference type="FunCoup" id="A0A0C3AI65">
    <property type="interactions" value="606"/>
</dbReference>
<dbReference type="InterPro" id="IPR003107">
    <property type="entry name" value="HAT"/>
</dbReference>
<dbReference type="EMBL" id="KN833080">
    <property type="protein sequence ID" value="KIM73503.1"/>
    <property type="molecule type" value="Genomic_DNA"/>
</dbReference>
<dbReference type="Pfam" id="PF06424">
    <property type="entry name" value="PRP1_N"/>
    <property type="match status" value="1"/>
</dbReference>
<evidence type="ECO:0000256" key="5">
    <source>
        <dbReference type="ARBA" id="ARBA00023242"/>
    </source>
</evidence>
<dbReference type="FunFam" id="1.25.40.10:FF:000384">
    <property type="entry name" value="Probable pre-mRNA splicing factor prp1"/>
    <property type="match status" value="1"/>
</dbReference>
<evidence type="ECO:0000256" key="1">
    <source>
        <dbReference type="ARBA" id="ARBA00004123"/>
    </source>
</evidence>